<evidence type="ECO:0000256" key="2">
    <source>
        <dbReference type="SAM" id="SignalP"/>
    </source>
</evidence>
<dbReference type="PROSITE" id="PS51257">
    <property type="entry name" value="PROKAR_LIPOPROTEIN"/>
    <property type="match status" value="1"/>
</dbReference>
<feature type="region of interest" description="Disordered" evidence="1">
    <location>
        <begin position="37"/>
        <end position="56"/>
    </location>
</feature>
<dbReference type="Proteomes" id="UP000028401">
    <property type="component" value="Unassembled WGS sequence"/>
</dbReference>
<dbReference type="RefSeq" id="WP_042747856.1">
    <property type="nucleotide sequence ID" value="NZ_AZSI01000013.1"/>
</dbReference>
<name>A0A084ACX8_LACLC</name>
<accession>A0A084ACX8</accession>
<feature type="compositionally biased region" description="Low complexity" evidence="1">
    <location>
        <begin position="37"/>
        <end position="48"/>
    </location>
</feature>
<organism evidence="3 4">
    <name type="scientific">Lactococcus cremoris subsp. cremoris GE214</name>
    <dbReference type="NCBI Taxonomy" id="1415168"/>
    <lineage>
        <taxon>Bacteria</taxon>
        <taxon>Bacillati</taxon>
        <taxon>Bacillota</taxon>
        <taxon>Bacilli</taxon>
        <taxon>Lactobacillales</taxon>
        <taxon>Streptococcaceae</taxon>
        <taxon>Lactococcus</taxon>
        <taxon>Lactococcus cremoris subsp. cremoris</taxon>
    </lineage>
</organism>
<reference evidence="3 4" key="1">
    <citation type="submission" date="2014-06" db="EMBL/GenBank/DDBJ databases">
        <title>Draft genome sequence of the putrescine producing strain Lactococcus lactis subsp cremoris GE214.</title>
        <authorList>
            <person name="Ladero V."/>
            <person name="Linares D.M."/>
            <person name="del Rio B."/>
            <person name="Mayo B."/>
            <person name="Martin M.C."/>
            <person name="Fernandez M."/>
            <person name="Alvarez M.A."/>
        </authorList>
    </citation>
    <scope>NUCLEOTIDE SEQUENCE [LARGE SCALE GENOMIC DNA]</scope>
    <source>
        <strain evidence="3 4">GE214</strain>
    </source>
</reference>
<sequence>MKKILITTTLALALLSLGACSKKSDSKAKASSSVSSTAISSSSSTSSSKKVENTQENISSSFQMTVEATQKNMETTKASFKDTYSDIKVTAEAPETIVYTYIYKNKVTPTVSKEEMINQLALGTAAEFNRFTSIYPNFKERYIYLNPDNSEIFNLLITQNDIDAVSSSSASE</sequence>
<evidence type="ECO:0000313" key="4">
    <source>
        <dbReference type="Proteomes" id="UP000028401"/>
    </source>
</evidence>
<dbReference type="PATRIC" id="fig|1415168.3.peg.654"/>
<proteinExistence type="predicted"/>
<feature type="signal peptide" evidence="2">
    <location>
        <begin position="1"/>
        <end position="21"/>
    </location>
</feature>
<comment type="caution">
    <text evidence="3">The sequence shown here is derived from an EMBL/GenBank/DDBJ whole genome shotgun (WGS) entry which is preliminary data.</text>
</comment>
<gene>
    <name evidence="3" type="ORF">U725_00617</name>
</gene>
<protein>
    <recommendedName>
        <fullName evidence="5">Lipoprotein</fullName>
    </recommendedName>
</protein>
<feature type="chain" id="PRO_5039714199" description="Lipoprotein" evidence="2">
    <location>
        <begin position="22"/>
        <end position="172"/>
    </location>
</feature>
<evidence type="ECO:0000256" key="1">
    <source>
        <dbReference type="SAM" id="MobiDB-lite"/>
    </source>
</evidence>
<evidence type="ECO:0000313" key="3">
    <source>
        <dbReference type="EMBL" id="KEY63157.1"/>
    </source>
</evidence>
<dbReference type="EMBL" id="AZSI01000013">
    <property type="protein sequence ID" value="KEY63157.1"/>
    <property type="molecule type" value="Genomic_DNA"/>
</dbReference>
<evidence type="ECO:0008006" key="5">
    <source>
        <dbReference type="Google" id="ProtNLM"/>
    </source>
</evidence>
<dbReference type="AlphaFoldDB" id="A0A084ACX8"/>
<keyword evidence="2" id="KW-0732">Signal</keyword>